<name>A0A9P6RUM3_9FUNG</name>
<feature type="compositionally biased region" description="Basic and acidic residues" evidence="1">
    <location>
        <begin position="666"/>
        <end position="677"/>
    </location>
</feature>
<reference evidence="2" key="1">
    <citation type="journal article" date="2020" name="Fungal Divers.">
        <title>Resolving the Mortierellaceae phylogeny through synthesis of multi-gene phylogenetics and phylogenomics.</title>
        <authorList>
            <person name="Vandepol N."/>
            <person name="Liber J."/>
            <person name="Desiro A."/>
            <person name="Na H."/>
            <person name="Kennedy M."/>
            <person name="Barry K."/>
            <person name="Grigoriev I.V."/>
            <person name="Miller A.N."/>
            <person name="O'Donnell K."/>
            <person name="Stajich J.E."/>
            <person name="Bonito G."/>
        </authorList>
    </citation>
    <scope>NUCLEOTIDE SEQUENCE</scope>
    <source>
        <strain evidence="2">REB-010B</strain>
    </source>
</reference>
<comment type="caution">
    <text evidence="2">The sequence shown here is derived from an EMBL/GenBank/DDBJ whole genome shotgun (WGS) entry which is preliminary data.</text>
</comment>
<dbReference type="OrthoDB" id="2429992at2759"/>
<feature type="compositionally biased region" description="Basic and acidic residues" evidence="1">
    <location>
        <begin position="490"/>
        <end position="515"/>
    </location>
</feature>
<feature type="compositionally biased region" description="Basic residues" evidence="1">
    <location>
        <begin position="184"/>
        <end position="198"/>
    </location>
</feature>
<feature type="compositionally biased region" description="Basic and acidic residues" evidence="1">
    <location>
        <begin position="307"/>
        <end position="320"/>
    </location>
</feature>
<feature type="region of interest" description="Disordered" evidence="1">
    <location>
        <begin position="277"/>
        <end position="578"/>
    </location>
</feature>
<protein>
    <submittedName>
        <fullName evidence="2">Uncharacterized protein</fullName>
    </submittedName>
</protein>
<feature type="region of interest" description="Disordered" evidence="1">
    <location>
        <begin position="654"/>
        <end position="721"/>
    </location>
</feature>
<dbReference type="EMBL" id="JAAAIP010000081">
    <property type="protein sequence ID" value="KAG0326460.1"/>
    <property type="molecule type" value="Genomic_DNA"/>
</dbReference>
<feature type="compositionally biased region" description="Basic residues" evidence="1">
    <location>
        <begin position="466"/>
        <end position="489"/>
    </location>
</feature>
<dbReference type="AlphaFoldDB" id="A0A9P6RUM3"/>
<dbReference type="Proteomes" id="UP000738325">
    <property type="component" value="Unassembled WGS sequence"/>
</dbReference>
<feature type="compositionally biased region" description="Basic and acidic residues" evidence="1">
    <location>
        <begin position="565"/>
        <end position="578"/>
    </location>
</feature>
<feature type="compositionally biased region" description="Basic and acidic residues" evidence="1">
    <location>
        <begin position="406"/>
        <end position="415"/>
    </location>
</feature>
<accession>A0A9P6RUM3</accession>
<feature type="compositionally biased region" description="Low complexity" evidence="1">
    <location>
        <begin position="281"/>
        <end position="299"/>
    </location>
</feature>
<evidence type="ECO:0000256" key="1">
    <source>
        <dbReference type="SAM" id="MobiDB-lite"/>
    </source>
</evidence>
<organism evidence="2 3">
    <name type="scientific">Dissophora globulifera</name>
    <dbReference type="NCBI Taxonomy" id="979702"/>
    <lineage>
        <taxon>Eukaryota</taxon>
        <taxon>Fungi</taxon>
        <taxon>Fungi incertae sedis</taxon>
        <taxon>Mucoromycota</taxon>
        <taxon>Mortierellomycotina</taxon>
        <taxon>Mortierellomycetes</taxon>
        <taxon>Mortierellales</taxon>
        <taxon>Mortierellaceae</taxon>
        <taxon>Dissophora</taxon>
    </lineage>
</organism>
<feature type="region of interest" description="Disordered" evidence="1">
    <location>
        <begin position="127"/>
        <end position="219"/>
    </location>
</feature>
<evidence type="ECO:0000313" key="2">
    <source>
        <dbReference type="EMBL" id="KAG0326460.1"/>
    </source>
</evidence>
<feature type="compositionally biased region" description="Basic and acidic residues" evidence="1">
    <location>
        <begin position="430"/>
        <end position="465"/>
    </location>
</feature>
<proteinExistence type="predicted"/>
<feature type="region of interest" description="Disordered" evidence="1">
    <location>
        <begin position="857"/>
        <end position="903"/>
    </location>
</feature>
<feature type="compositionally biased region" description="Basic and acidic residues" evidence="1">
    <location>
        <begin position="522"/>
        <end position="555"/>
    </location>
</feature>
<feature type="compositionally biased region" description="Basic and acidic residues" evidence="1">
    <location>
        <begin position="377"/>
        <end position="396"/>
    </location>
</feature>
<evidence type="ECO:0000313" key="3">
    <source>
        <dbReference type="Proteomes" id="UP000738325"/>
    </source>
</evidence>
<gene>
    <name evidence="2" type="ORF">BGZ99_009492</name>
</gene>
<sequence length="1033" mass="115083">MAEFKLYLASKTSSAGPDLILNVSEYATFLPRPFGFKDRSTDRSPSLGSGAINNKNNIDWVAPPSPPRTMSGYAAGIGPLLGPIPPKKTNDYQCPPGSPLELLRESMEMIIKLPAMASPTIPTWTLPPRPVMGGKQPGKVPAVPPHLGASSDESSSDSDEESERHTSAAESEGFAMSETDVSTRHKSIGRKTAQRRNSKVGDVSGKRFAGSASERPDDSSMVLPQYCCLLSHEEARRLPRRLGDNVFSKSPAIVKINIPSFLLPELHSRLEALRATKKPNSATTAAGSTLSTDPSSTSHLKSKSKKGFPDNERACVREKSGMSTTKRHSRHSSDSDSGSNSDSDRSDFKLKRSRPSFSPAVDKYKDKAQGRRSNLSGKDDDSQLKESHKERGDIPAKRSGIIDTDSSIRRMRSESDSPPSQIYSKRQKKEPKDDTRSDSVKQSRSSRDHDGRRSGKDGEKFERMHGSKQRTRGYSRSRSRSHSRSRSPKRSYDRIDGPGSRSGRDRRSHDDDRGSSKSKRKHDPERGHYDKSTKGRRDRSRSRSTDNINSRDRSRDRKRKQSRSRSRERSSRKRDNEWRAGALSSAVIDNNTKIIAEAQQPPLGSKQASERWKLEGNRGVTSGMDVDASPPLPLADSRQQRNLIPKALSIDSLDNAGTASAPTKKFSSEDQLQKRLDSNVNTPKAAADSPALSSARSNIVGRPTDNPAEATRRMSVVSSEPVSGGHTKYYREYRRYHALAVSLKRKADEITRIQHNPRLGAIVYFLSGNAFLRAFHLNDRHFEVLHANRPDLVQKESMKCWSSMRQFSTALSVQCRDKFQGLDGISYLLEALVYFKCHMYSSYRLRQDLQAIEQFRNPQPPKESAPSKDSVPSKEYAPSMVPPSSKESSLSKDPVSLKESATTDPAVTITTELASRLLQNAEDWANLSTKLVDCEVALTPDVARDQFPETFKKWCIHPDDIGRSPKGFSTVVEQKRKVVDGLSVQEEKVRKYPKIQWPLGTYMSLGNLMDFAEEALQEYQARNGLEYDVSTLQ</sequence>
<keyword evidence="3" id="KW-1185">Reference proteome</keyword>